<name>A0A2I1HE85_9GLOM</name>
<proteinExistence type="predicted"/>
<evidence type="ECO:0000313" key="1">
    <source>
        <dbReference type="EMBL" id="PKY57188.1"/>
    </source>
</evidence>
<dbReference type="Proteomes" id="UP000234323">
    <property type="component" value="Unassembled WGS sequence"/>
</dbReference>
<reference evidence="1 2" key="1">
    <citation type="submission" date="2015-10" db="EMBL/GenBank/DDBJ databases">
        <title>Genome analyses suggest a sexual origin of heterokaryosis in a supposedly ancient asexual fungus.</title>
        <authorList>
            <person name="Ropars J."/>
            <person name="Sedzielewska K."/>
            <person name="Noel J."/>
            <person name="Charron P."/>
            <person name="Farinelli L."/>
            <person name="Marton T."/>
            <person name="Kruger M."/>
            <person name="Pelin A."/>
            <person name="Brachmann A."/>
            <person name="Corradi N."/>
        </authorList>
    </citation>
    <scope>NUCLEOTIDE SEQUENCE [LARGE SCALE GENOMIC DNA]</scope>
    <source>
        <strain evidence="1 2">A4</strain>
    </source>
</reference>
<protein>
    <submittedName>
        <fullName evidence="1">Uncharacterized protein</fullName>
    </submittedName>
</protein>
<dbReference type="VEuPathDB" id="FungiDB:RhiirA1_468710"/>
<dbReference type="AlphaFoldDB" id="A0A2I1HE85"/>
<dbReference type="VEuPathDB" id="FungiDB:RhiirFUN_005367"/>
<dbReference type="VEuPathDB" id="FungiDB:FUN_013224"/>
<evidence type="ECO:0000313" key="2">
    <source>
        <dbReference type="Proteomes" id="UP000234323"/>
    </source>
</evidence>
<gene>
    <name evidence="1" type="ORF">RhiirA4_478087</name>
</gene>
<accession>A0A2I1HE85</accession>
<organism evidence="1 2">
    <name type="scientific">Rhizophagus irregularis</name>
    <dbReference type="NCBI Taxonomy" id="588596"/>
    <lineage>
        <taxon>Eukaryota</taxon>
        <taxon>Fungi</taxon>
        <taxon>Fungi incertae sedis</taxon>
        <taxon>Mucoromycota</taxon>
        <taxon>Glomeromycotina</taxon>
        <taxon>Glomeromycetes</taxon>
        <taxon>Glomerales</taxon>
        <taxon>Glomeraceae</taxon>
        <taxon>Rhizophagus</taxon>
    </lineage>
</organism>
<sequence length="417" mass="47338">MDLQLTPMKLLSSFRFLGVWFNLQGSPSFVISQIKDIYKAFVSTVRFKKLAPNQLAYLHSALDHISVYRRSCSPFPRLAFSSPLFNDDTNPYTYLCQRLISRLMAWISLYTSGSVYSEWVVISFRTLQQVLKWPSSLDQISDFSKWNSSRRSIHHNWIFQTLRILSESGLKLTLPNDLCLDLMPSHSIPLVTLSSELANSEKATWLFSKLWCFSQLVDPFNQFLLLAVTIPIQYPSFVLMLQNTALATIDEQSHIKARNRYYWIAGLDGSNSLIFGRVFYTVDVHGTRIVYFSHWVNSLANGSIISPCQGCSLHDGTIEDGPLQDILSFKFLVDLSSHSLPNDAIVSLQLPVILPDSDLDIRLGTEHHIYLHAKCLKPCPISSKDVPCGWVQKDESLILASGIFHGLMVLLHHKPLN</sequence>
<keyword evidence="2" id="KW-1185">Reference proteome</keyword>
<comment type="caution">
    <text evidence="1">The sequence shown here is derived from an EMBL/GenBank/DDBJ whole genome shotgun (WGS) entry which is preliminary data.</text>
</comment>
<dbReference type="EMBL" id="LLXI01002461">
    <property type="protein sequence ID" value="PKY57188.1"/>
    <property type="molecule type" value="Genomic_DNA"/>
</dbReference>